<accession>A0A225DKU8</accession>
<keyword evidence="2" id="KW-1185">Reference proteome</keyword>
<dbReference type="AlphaFoldDB" id="A0A225DKU8"/>
<evidence type="ECO:0000313" key="2">
    <source>
        <dbReference type="Proteomes" id="UP000214646"/>
    </source>
</evidence>
<reference evidence="2" key="1">
    <citation type="submission" date="2017-06" db="EMBL/GenBank/DDBJ databases">
        <title>Genome analysis of Fimbriiglobus ruber SP5, the first member of the order Planctomycetales with confirmed chitinolytic capability.</title>
        <authorList>
            <person name="Ravin N.V."/>
            <person name="Rakitin A.L."/>
            <person name="Ivanova A.A."/>
            <person name="Beletsky A.V."/>
            <person name="Kulichevskaya I.S."/>
            <person name="Mardanov A.V."/>
            <person name="Dedysh S.N."/>
        </authorList>
    </citation>
    <scope>NUCLEOTIDE SEQUENCE [LARGE SCALE GENOMIC DNA]</scope>
    <source>
        <strain evidence="2">SP5</strain>
    </source>
</reference>
<name>A0A225DKU8_9BACT</name>
<sequence>MPIDDLSREDLLGAVRSLFEANGKLRAEFDMAMGEIANMYERKISSLHHILAAQVELEIRDAVRDKMETILEAVMAEVERRSPMAVEMGKDSKESTNNGH</sequence>
<evidence type="ECO:0000313" key="1">
    <source>
        <dbReference type="EMBL" id="OWK42110.1"/>
    </source>
</evidence>
<gene>
    <name evidence="1" type="ORF">FRUB_04188</name>
</gene>
<dbReference type="Proteomes" id="UP000214646">
    <property type="component" value="Unassembled WGS sequence"/>
</dbReference>
<protein>
    <submittedName>
        <fullName evidence="1">Uncharacterized protein</fullName>
    </submittedName>
</protein>
<organism evidence="1 2">
    <name type="scientific">Fimbriiglobus ruber</name>
    <dbReference type="NCBI Taxonomy" id="1908690"/>
    <lineage>
        <taxon>Bacteria</taxon>
        <taxon>Pseudomonadati</taxon>
        <taxon>Planctomycetota</taxon>
        <taxon>Planctomycetia</taxon>
        <taxon>Gemmatales</taxon>
        <taxon>Gemmataceae</taxon>
        <taxon>Fimbriiglobus</taxon>
    </lineage>
</organism>
<comment type="caution">
    <text evidence="1">The sequence shown here is derived from an EMBL/GenBank/DDBJ whole genome shotgun (WGS) entry which is preliminary data.</text>
</comment>
<proteinExistence type="predicted"/>
<dbReference type="EMBL" id="NIDE01000005">
    <property type="protein sequence ID" value="OWK42110.1"/>
    <property type="molecule type" value="Genomic_DNA"/>
</dbReference>